<name>A0A6J4K6D6_9BACT</name>
<dbReference type="AlphaFoldDB" id="A0A6J4K6D6"/>
<evidence type="ECO:0000313" key="2">
    <source>
        <dbReference type="EMBL" id="CAA9296238.1"/>
    </source>
</evidence>
<dbReference type="Pfam" id="PF00383">
    <property type="entry name" value="dCMP_cyt_deam_1"/>
    <property type="match status" value="1"/>
</dbReference>
<keyword evidence="2" id="KW-0560">Oxidoreductase</keyword>
<keyword evidence="2" id="KW-0378">Hydrolase</keyword>
<dbReference type="Gene3D" id="3.40.140.10">
    <property type="entry name" value="Cytidine Deaminase, domain 2"/>
    <property type="match status" value="1"/>
</dbReference>
<dbReference type="InterPro" id="IPR016193">
    <property type="entry name" value="Cytidine_deaminase-like"/>
</dbReference>
<feature type="domain" description="CMP/dCMP-type deaminase" evidence="1">
    <location>
        <begin position="6"/>
        <end position="77"/>
    </location>
</feature>
<dbReference type="PROSITE" id="PS51747">
    <property type="entry name" value="CYT_DCMP_DEAMINASES_2"/>
    <property type="match status" value="1"/>
</dbReference>
<dbReference type="GO" id="GO:0008703">
    <property type="term" value="F:5-amino-6-(5-phosphoribosylamino)uracil reductase activity"/>
    <property type="evidence" value="ECO:0007669"/>
    <property type="project" value="UniProtKB-EC"/>
</dbReference>
<gene>
    <name evidence="2" type="ORF">AVDCRST_MAG40-57</name>
</gene>
<reference evidence="2" key="1">
    <citation type="submission" date="2020-02" db="EMBL/GenBank/DDBJ databases">
        <authorList>
            <person name="Meier V. D."/>
        </authorList>
    </citation>
    <scope>NUCLEOTIDE SEQUENCE</scope>
    <source>
        <strain evidence="2">AVDCRST_MAG40</strain>
    </source>
</reference>
<dbReference type="EC" id="3.5.4.26" evidence="2"/>
<feature type="non-terminal residue" evidence="2">
    <location>
        <position position="77"/>
    </location>
</feature>
<evidence type="ECO:0000259" key="1">
    <source>
        <dbReference type="PROSITE" id="PS51747"/>
    </source>
</evidence>
<dbReference type="SUPFAM" id="SSF53927">
    <property type="entry name" value="Cytidine deaminase-like"/>
    <property type="match status" value="1"/>
</dbReference>
<accession>A0A6J4K6D6</accession>
<dbReference type="EC" id="1.1.1.193" evidence="2"/>
<dbReference type="GO" id="GO:0008835">
    <property type="term" value="F:diaminohydroxyphosphoribosylaminopyrimidine deaminase activity"/>
    <property type="evidence" value="ECO:0007669"/>
    <property type="project" value="UniProtKB-EC"/>
</dbReference>
<protein>
    <submittedName>
        <fullName evidence="2">Diaminohydroxyphosphoribosylaminopyrimidine deaminase / 5-amino-6-(5-phosphoribosylamino)uracil reductase</fullName>
        <ecNumber evidence="2">1.1.1.193</ecNumber>
        <ecNumber evidence="2">3.5.4.26</ecNumber>
    </submittedName>
</protein>
<dbReference type="InterPro" id="IPR002125">
    <property type="entry name" value="CMP_dCMP_dom"/>
</dbReference>
<proteinExistence type="predicted"/>
<sequence length="77" mass="7906">MALQTDTDREHLGRAIALAERGLGRTSPNPLVGAVIVRDGEVVGEGWHEQYGGPHAEVNAIAAAGADAAGATLYVTL</sequence>
<dbReference type="EMBL" id="CADCTX010000016">
    <property type="protein sequence ID" value="CAA9296238.1"/>
    <property type="molecule type" value="Genomic_DNA"/>
</dbReference>
<organism evidence="2">
    <name type="scientific">uncultured Gemmatimonadaceae bacterium</name>
    <dbReference type="NCBI Taxonomy" id="246130"/>
    <lineage>
        <taxon>Bacteria</taxon>
        <taxon>Pseudomonadati</taxon>
        <taxon>Gemmatimonadota</taxon>
        <taxon>Gemmatimonadia</taxon>
        <taxon>Gemmatimonadales</taxon>
        <taxon>Gemmatimonadaceae</taxon>
        <taxon>environmental samples</taxon>
    </lineage>
</organism>